<reference evidence="1 2" key="1">
    <citation type="submission" date="2019-10" db="EMBL/GenBank/DDBJ databases">
        <title>Nocardioides novel species isolated from the excrement of Marmot.</title>
        <authorList>
            <person name="Zhang G."/>
        </authorList>
    </citation>
    <scope>NUCLEOTIDE SEQUENCE [LARGE SCALE GENOMIC DNA]</scope>
    <source>
        <strain evidence="2">zg-579</strain>
    </source>
</reference>
<evidence type="ECO:0000313" key="2">
    <source>
        <dbReference type="Proteomes" id="UP000433406"/>
    </source>
</evidence>
<keyword evidence="2" id="KW-1185">Reference proteome</keyword>
<gene>
    <name evidence="1" type="ORF">GGQ22_03765</name>
</gene>
<dbReference type="EMBL" id="WLCI01000003">
    <property type="protein sequence ID" value="MTB94192.1"/>
    <property type="molecule type" value="Genomic_DNA"/>
</dbReference>
<dbReference type="InterPro" id="IPR025339">
    <property type="entry name" value="DUF4245"/>
</dbReference>
<dbReference type="RefSeq" id="WP_154613924.1">
    <property type="nucleotide sequence ID" value="NZ_CP053660.1"/>
</dbReference>
<sequence>MSETGTPGRYQRTTNGLIGSIIVVVLFVIGIVIFRSIFRSELEVEPEPVDYLDAVAAAQSAGREPAYPPALPAGWVATNVEVSPAGQRPQFFLAVLTDEGRFIGLRQEEDSLDDLLEEHVDERTDEEAPAEVDSGGARTWEGFSDDGGDRAYATELGEETVLVYGSAPEEDMEVFLGLLSTDPVASR</sequence>
<comment type="caution">
    <text evidence="1">The sequence shown here is derived from an EMBL/GenBank/DDBJ whole genome shotgun (WGS) entry which is preliminary data.</text>
</comment>
<evidence type="ECO:0000313" key="1">
    <source>
        <dbReference type="EMBL" id="MTB94192.1"/>
    </source>
</evidence>
<proteinExistence type="predicted"/>
<name>A0A6I3J4W8_9ACTN</name>
<dbReference type="Proteomes" id="UP000433406">
    <property type="component" value="Unassembled WGS sequence"/>
</dbReference>
<accession>A0A6I3J4W8</accession>
<dbReference type="Pfam" id="PF14030">
    <property type="entry name" value="DUF4245"/>
    <property type="match status" value="1"/>
</dbReference>
<dbReference type="AlphaFoldDB" id="A0A6I3J4W8"/>
<protein>
    <submittedName>
        <fullName evidence="1">DUF4245 family protein</fullName>
    </submittedName>
</protein>
<organism evidence="1 2">
    <name type="scientific">Nocardioides marmotae</name>
    <dbReference type="NCBI Taxonomy" id="2663857"/>
    <lineage>
        <taxon>Bacteria</taxon>
        <taxon>Bacillati</taxon>
        <taxon>Actinomycetota</taxon>
        <taxon>Actinomycetes</taxon>
        <taxon>Propionibacteriales</taxon>
        <taxon>Nocardioidaceae</taxon>
        <taxon>Nocardioides</taxon>
    </lineage>
</organism>